<proteinExistence type="inferred from homology"/>
<sequence length="433" mass="47637">MEDFTVMLKPSDSPSSFPFYPVTPPLSSVPSETDLTLKVSTDVTPDEIPVVAVVGVGYVGKHLVTSFSSKYQVIGFDVSEQRIQDLRQEFRGNENVTFSRTRNDLVTATHFLISVPTLLRPNKTIDSSYLCDALKMVGQLARRGSTVVIESSVAVGMTRELVGPIAKKLGLFAGMSPERVDPGRTEPPVKSIPKIISGLYDIHPGSLDAINRIYSTIFNNVVTVSKPEVAEMMKLYENCQRMVCIAYANEMADACISHDIDPYEVCSAASTKPFGYMPYAPGVGVGGHCIPVNPHYLLSNSKFPLLEACSSVMSDRPAKLAQRLIKSLPNTERRLRVLVVGLGFKPGQSQLDNSPGVALVRELAVSHALVDVTWADALVKQESVPQVPRLEERDWNKSFLETFDVIVVAMKQHSMDFSLLEKLEGVRVDSWCK</sequence>
<dbReference type="InterPro" id="IPR008927">
    <property type="entry name" value="6-PGluconate_DH-like_C_sf"/>
</dbReference>
<dbReference type="SUPFAM" id="SSF52413">
    <property type="entry name" value="UDP-glucose/GDP-mannose dehydrogenase C-terminal domain"/>
    <property type="match status" value="1"/>
</dbReference>
<gene>
    <name evidence="5" type="ORF">FDENT_908</name>
</gene>
<dbReference type="GO" id="GO:0051287">
    <property type="term" value="F:NAD binding"/>
    <property type="evidence" value="ECO:0007669"/>
    <property type="project" value="InterPro"/>
</dbReference>
<reference evidence="5 6" key="1">
    <citation type="submission" date="2020-05" db="EMBL/GenBank/DDBJ databases">
        <title>Identification and distribution of gene clusters putatively required for synthesis of sphingolipid metabolism inhibitors in phylogenetically diverse species of the filamentous fungus Fusarium.</title>
        <authorList>
            <person name="Kim H.-S."/>
            <person name="Busman M."/>
            <person name="Brown D.W."/>
            <person name="Divon H."/>
            <person name="Uhlig S."/>
            <person name="Proctor R.H."/>
        </authorList>
    </citation>
    <scope>NUCLEOTIDE SEQUENCE [LARGE SCALE GENOMIC DNA]</scope>
    <source>
        <strain evidence="5 6">NRRL 25311</strain>
    </source>
</reference>
<evidence type="ECO:0000256" key="1">
    <source>
        <dbReference type="ARBA" id="ARBA00006601"/>
    </source>
</evidence>
<dbReference type="InterPro" id="IPR028359">
    <property type="entry name" value="UDP_ManNAc/GlcNAc_DH"/>
</dbReference>
<dbReference type="Proteomes" id="UP000562682">
    <property type="component" value="Unassembled WGS sequence"/>
</dbReference>
<dbReference type="SUPFAM" id="SSF48179">
    <property type="entry name" value="6-phosphogluconate dehydrogenase C-terminal domain-like"/>
    <property type="match status" value="1"/>
</dbReference>
<comment type="caution">
    <text evidence="5">The sequence shown here is derived from an EMBL/GenBank/DDBJ whole genome shotgun (WGS) entry which is preliminary data.</text>
</comment>
<dbReference type="Gene3D" id="3.40.50.720">
    <property type="entry name" value="NAD(P)-binding Rossmann-like Domain"/>
    <property type="match status" value="2"/>
</dbReference>
<dbReference type="GO" id="GO:0016616">
    <property type="term" value="F:oxidoreductase activity, acting on the CH-OH group of donors, NAD or NADP as acceptor"/>
    <property type="evidence" value="ECO:0007669"/>
    <property type="project" value="InterPro"/>
</dbReference>
<protein>
    <submittedName>
        <fullName evidence="5">Uncharacterized protein</fullName>
    </submittedName>
</protein>
<comment type="similarity">
    <text evidence="1 2">Belongs to the UDP-glucose/GDP-mannose dehydrogenase family.</text>
</comment>
<dbReference type="PIRSF" id="PIRSF000124">
    <property type="entry name" value="UDPglc_GDPman_dh"/>
    <property type="match status" value="1"/>
</dbReference>
<keyword evidence="6" id="KW-1185">Reference proteome</keyword>
<dbReference type="NCBIfam" id="TIGR03026">
    <property type="entry name" value="NDP-sugDHase"/>
    <property type="match status" value="1"/>
</dbReference>
<dbReference type="EMBL" id="JAAOAK010000018">
    <property type="protein sequence ID" value="KAF5694780.1"/>
    <property type="molecule type" value="Genomic_DNA"/>
</dbReference>
<accession>A0A8H5XJR0</accession>
<dbReference type="InterPro" id="IPR036291">
    <property type="entry name" value="NAD(P)-bd_dom_sf"/>
</dbReference>
<name>A0A8H5XJR0_9HYPO</name>
<evidence type="ECO:0000313" key="6">
    <source>
        <dbReference type="Proteomes" id="UP000562682"/>
    </source>
</evidence>
<dbReference type="Pfam" id="PF03721">
    <property type="entry name" value="UDPG_MGDP_dh_N"/>
    <property type="match status" value="1"/>
</dbReference>
<dbReference type="SUPFAM" id="SSF51735">
    <property type="entry name" value="NAD(P)-binding Rossmann-fold domains"/>
    <property type="match status" value="1"/>
</dbReference>
<evidence type="ECO:0000256" key="2">
    <source>
        <dbReference type="PIRNR" id="PIRNR000124"/>
    </source>
</evidence>
<feature type="domain" description="UDP-glucose/GDP-mannose dehydrogenase dimerisation" evidence="3">
    <location>
        <begin position="229"/>
        <end position="301"/>
    </location>
</feature>
<feature type="domain" description="UDP-glucose/GDP-mannose dehydrogenase N-terminal" evidence="4">
    <location>
        <begin position="51"/>
        <end position="200"/>
    </location>
</feature>
<dbReference type="GO" id="GO:0000271">
    <property type="term" value="P:polysaccharide biosynthetic process"/>
    <property type="evidence" value="ECO:0007669"/>
    <property type="project" value="InterPro"/>
</dbReference>
<dbReference type="GO" id="GO:0016628">
    <property type="term" value="F:oxidoreductase activity, acting on the CH-CH group of donors, NAD or NADP as acceptor"/>
    <property type="evidence" value="ECO:0007669"/>
    <property type="project" value="InterPro"/>
</dbReference>
<evidence type="ECO:0000313" key="5">
    <source>
        <dbReference type="EMBL" id="KAF5694780.1"/>
    </source>
</evidence>
<dbReference type="PANTHER" id="PTHR43491">
    <property type="entry name" value="UDP-N-ACETYL-D-MANNOSAMINE DEHYDROGENASE"/>
    <property type="match status" value="1"/>
</dbReference>
<organism evidence="5 6">
    <name type="scientific">Fusarium denticulatum</name>
    <dbReference type="NCBI Taxonomy" id="48507"/>
    <lineage>
        <taxon>Eukaryota</taxon>
        <taxon>Fungi</taxon>
        <taxon>Dikarya</taxon>
        <taxon>Ascomycota</taxon>
        <taxon>Pezizomycotina</taxon>
        <taxon>Sordariomycetes</taxon>
        <taxon>Hypocreomycetidae</taxon>
        <taxon>Hypocreales</taxon>
        <taxon>Nectriaceae</taxon>
        <taxon>Fusarium</taxon>
        <taxon>Fusarium fujikuroi species complex</taxon>
    </lineage>
</organism>
<dbReference type="PANTHER" id="PTHR43491:SF2">
    <property type="entry name" value="UDP-N-ACETYL-D-MANNOSAMINE DEHYDROGENASE"/>
    <property type="match status" value="1"/>
</dbReference>
<dbReference type="InterPro" id="IPR001732">
    <property type="entry name" value="UDP-Glc/GDP-Man_DH_N"/>
</dbReference>
<dbReference type="Pfam" id="PF00984">
    <property type="entry name" value="UDPG_MGDP_dh"/>
    <property type="match status" value="1"/>
</dbReference>
<dbReference type="InterPro" id="IPR014026">
    <property type="entry name" value="UDP-Glc/GDP-Man_DH_dimer"/>
</dbReference>
<evidence type="ECO:0000259" key="4">
    <source>
        <dbReference type="Pfam" id="PF03721"/>
    </source>
</evidence>
<dbReference type="PIRSF" id="PIRSF500136">
    <property type="entry name" value="UDP_ManNAc_DH"/>
    <property type="match status" value="1"/>
</dbReference>
<evidence type="ECO:0000259" key="3">
    <source>
        <dbReference type="Pfam" id="PF00984"/>
    </source>
</evidence>
<dbReference type="InterPro" id="IPR017476">
    <property type="entry name" value="UDP-Glc/GDP-Man"/>
</dbReference>
<dbReference type="AlphaFoldDB" id="A0A8H5XJR0"/>
<dbReference type="InterPro" id="IPR036220">
    <property type="entry name" value="UDP-Glc/GDP-Man_DH_C_sf"/>
</dbReference>